<evidence type="ECO:0000256" key="1">
    <source>
        <dbReference type="SAM" id="SignalP"/>
    </source>
</evidence>
<dbReference type="EMBL" id="CP054003">
    <property type="protein sequence ID" value="QKH85492.1"/>
    <property type="molecule type" value="Genomic_DNA"/>
</dbReference>
<dbReference type="RefSeq" id="WP_005779187.1">
    <property type="nucleotide sequence ID" value="NZ_CP018937.1"/>
</dbReference>
<reference evidence="2 3" key="1">
    <citation type="submission" date="2020-05" db="EMBL/GenBank/DDBJ databases">
        <title>FDA dAtabase for Regulatory Grade micrObial Sequences (FDA-ARGOS): Supporting development and validation of Infectious Disease Dx tests.</title>
        <authorList>
            <person name="Bojja K."/>
            <person name="Kessler A."/>
            <person name="Tallon L."/>
            <person name="Sadzewicz L."/>
            <person name="Zhao X."/>
            <person name="Vavikolanu K."/>
            <person name="Mehta A."/>
            <person name="Aluvathingal J."/>
            <person name="Nadendla S."/>
            <person name="Myers T."/>
            <person name="Yan Y."/>
            <person name="Sichtig H."/>
        </authorList>
    </citation>
    <scope>NUCLEOTIDE SEQUENCE [LARGE SCALE GENOMIC DNA]</scope>
    <source>
        <strain evidence="2 3">FDAARGOS_763</strain>
    </source>
</reference>
<feature type="signal peptide" evidence="1">
    <location>
        <begin position="1"/>
        <end position="19"/>
    </location>
</feature>
<keyword evidence="1" id="KW-0732">Signal</keyword>
<name>A0AAP9NE37_BACFG</name>
<organism evidence="2 3">
    <name type="scientific">Bacteroides fragilis</name>
    <dbReference type="NCBI Taxonomy" id="817"/>
    <lineage>
        <taxon>Bacteria</taxon>
        <taxon>Pseudomonadati</taxon>
        <taxon>Bacteroidota</taxon>
        <taxon>Bacteroidia</taxon>
        <taxon>Bacteroidales</taxon>
        <taxon>Bacteroidaceae</taxon>
        <taxon>Bacteroides</taxon>
    </lineage>
</organism>
<dbReference type="Proteomes" id="UP000501467">
    <property type="component" value="Chromosome"/>
</dbReference>
<gene>
    <name evidence="2" type="ORF">FOC69_14385</name>
</gene>
<accession>A0AAP9NE37</accession>
<evidence type="ECO:0000313" key="3">
    <source>
        <dbReference type="Proteomes" id="UP000501467"/>
    </source>
</evidence>
<feature type="chain" id="PRO_5042845256" description="NVEALA family protein" evidence="1">
    <location>
        <begin position="20"/>
        <end position="99"/>
    </location>
</feature>
<proteinExistence type="predicted"/>
<dbReference type="AlphaFoldDB" id="A0AAP9NE37"/>
<sequence length="99" mass="10593">MRKFVFTAIVLGFTNVFVAMTQQQNSPISLYNNNNGVETFTTYEVDGVNYCYNGGRGATSCSISGGIDIKGGGVSASCDVSCQTGYYACCGIRCTCEKY</sequence>
<evidence type="ECO:0000313" key="2">
    <source>
        <dbReference type="EMBL" id="QKH85492.1"/>
    </source>
</evidence>
<protein>
    <recommendedName>
        <fullName evidence="4">NVEALA family protein</fullName>
    </recommendedName>
</protein>
<evidence type="ECO:0008006" key="4">
    <source>
        <dbReference type="Google" id="ProtNLM"/>
    </source>
</evidence>